<dbReference type="PANTHER" id="PTHR41800">
    <property type="entry name" value="EXPRESSED PROTEIN"/>
    <property type="match status" value="1"/>
</dbReference>
<evidence type="ECO:0000313" key="2">
    <source>
        <dbReference type="EMBL" id="EAU31259.1"/>
    </source>
</evidence>
<dbReference type="InterPro" id="IPR031833">
    <property type="entry name" value="DUF4748"/>
</dbReference>
<sequence>MNTAAVRSDQPGWGALCVAGGGAYYFAKKSINADRASRFEAEMKRKAQLAAMEAEHRRQAAVNEPVPTPSENPSLKRANMARYQSAADDVASPSTEASHDPAPTRHEPETEAQRVLEKGKYEAAQPFRPPKGNRLAQTGAKTVLPSKHMQFKSAYRRHYFMVSIKSSCDLQGPVSRTKEML</sequence>
<dbReference type="Pfam" id="PF15932">
    <property type="entry name" value="DUF4748"/>
    <property type="match status" value="1"/>
</dbReference>
<dbReference type="OrthoDB" id="2559326at2759"/>
<reference evidence="3" key="1">
    <citation type="submission" date="2005-09" db="EMBL/GenBank/DDBJ databases">
        <title>Annotation of the Aspergillus terreus NIH2624 genome.</title>
        <authorList>
            <person name="Birren B.W."/>
            <person name="Lander E.S."/>
            <person name="Galagan J.E."/>
            <person name="Nusbaum C."/>
            <person name="Devon K."/>
            <person name="Henn M."/>
            <person name="Ma L.-J."/>
            <person name="Jaffe D.B."/>
            <person name="Butler J."/>
            <person name="Alvarez P."/>
            <person name="Gnerre S."/>
            <person name="Grabherr M."/>
            <person name="Kleber M."/>
            <person name="Mauceli E.W."/>
            <person name="Brockman W."/>
            <person name="Rounsley S."/>
            <person name="Young S.K."/>
            <person name="LaButti K."/>
            <person name="Pushparaj V."/>
            <person name="DeCaprio D."/>
            <person name="Crawford M."/>
            <person name="Koehrsen M."/>
            <person name="Engels R."/>
            <person name="Montgomery P."/>
            <person name="Pearson M."/>
            <person name="Howarth C."/>
            <person name="Larson L."/>
            <person name="Luoma S."/>
            <person name="White J."/>
            <person name="Alvarado L."/>
            <person name="Kodira C.D."/>
            <person name="Zeng Q."/>
            <person name="Oleary S."/>
            <person name="Yandava C."/>
            <person name="Denning D.W."/>
            <person name="Nierman W.C."/>
            <person name="Milne T."/>
            <person name="Madden K."/>
        </authorList>
    </citation>
    <scope>NUCLEOTIDE SEQUENCE [LARGE SCALE GENOMIC DNA]</scope>
    <source>
        <strain evidence="3">NIH 2624 / FGSC A1156</strain>
    </source>
</reference>
<dbReference type="AlphaFoldDB" id="Q0CDZ8"/>
<protein>
    <submittedName>
        <fullName evidence="2">Uncharacterized protein</fullName>
    </submittedName>
</protein>
<dbReference type="eggNOG" id="ENOG502S9H1">
    <property type="taxonomic scope" value="Eukaryota"/>
</dbReference>
<gene>
    <name evidence="2" type="ORF">ATEG_08086</name>
</gene>
<organism evidence="2 3">
    <name type="scientific">Aspergillus terreus (strain NIH 2624 / FGSC A1156)</name>
    <dbReference type="NCBI Taxonomy" id="341663"/>
    <lineage>
        <taxon>Eukaryota</taxon>
        <taxon>Fungi</taxon>
        <taxon>Dikarya</taxon>
        <taxon>Ascomycota</taxon>
        <taxon>Pezizomycotina</taxon>
        <taxon>Eurotiomycetes</taxon>
        <taxon>Eurotiomycetidae</taxon>
        <taxon>Eurotiales</taxon>
        <taxon>Aspergillaceae</taxon>
        <taxon>Aspergillus</taxon>
        <taxon>Aspergillus subgen. Circumdati</taxon>
    </lineage>
</organism>
<accession>Q0CDZ8</accession>
<dbReference type="EMBL" id="CH476605">
    <property type="protein sequence ID" value="EAU31259.1"/>
    <property type="molecule type" value="Genomic_DNA"/>
</dbReference>
<dbReference type="Proteomes" id="UP000007963">
    <property type="component" value="Unassembled WGS sequence"/>
</dbReference>
<dbReference type="GeneID" id="4353423"/>
<dbReference type="PANTHER" id="PTHR41800:SF1">
    <property type="entry name" value="EXPRESSED PROTEIN"/>
    <property type="match status" value="1"/>
</dbReference>
<name>Q0CDZ8_ASPTN</name>
<dbReference type="HOGENOM" id="CLU_120625_1_0_1"/>
<evidence type="ECO:0000313" key="3">
    <source>
        <dbReference type="Proteomes" id="UP000007963"/>
    </source>
</evidence>
<dbReference type="VEuPathDB" id="FungiDB:ATEG_08086"/>
<feature type="region of interest" description="Disordered" evidence="1">
    <location>
        <begin position="50"/>
        <end position="112"/>
    </location>
</feature>
<evidence type="ECO:0000256" key="1">
    <source>
        <dbReference type="SAM" id="MobiDB-lite"/>
    </source>
</evidence>
<proteinExistence type="predicted"/>
<dbReference type="RefSeq" id="XP_001216707.1">
    <property type="nucleotide sequence ID" value="XM_001216707.1"/>
</dbReference>
<feature type="compositionally biased region" description="Basic and acidic residues" evidence="1">
    <location>
        <begin position="97"/>
        <end position="112"/>
    </location>
</feature>